<dbReference type="InterPro" id="IPR027385">
    <property type="entry name" value="Beta-barrel_OMP"/>
</dbReference>
<evidence type="ECO:0000313" key="3">
    <source>
        <dbReference type="EMBL" id="MBK1725734.1"/>
    </source>
</evidence>
<proteinExistence type="predicted"/>
<organism evidence="3 4">
    <name type="scientific">Halorhodospira neutriphila</name>
    <dbReference type="NCBI Taxonomy" id="168379"/>
    <lineage>
        <taxon>Bacteria</taxon>
        <taxon>Pseudomonadati</taxon>
        <taxon>Pseudomonadota</taxon>
        <taxon>Gammaproteobacteria</taxon>
        <taxon>Chromatiales</taxon>
        <taxon>Ectothiorhodospiraceae</taxon>
        <taxon>Halorhodospira</taxon>
    </lineage>
</organism>
<dbReference type="InterPro" id="IPR011250">
    <property type="entry name" value="OMP/PagP_B-barrel"/>
</dbReference>
<dbReference type="Proteomes" id="UP000738126">
    <property type="component" value="Unassembled WGS sequence"/>
</dbReference>
<protein>
    <recommendedName>
        <fullName evidence="2">Outer membrane protein beta-barrel domain-containing protein</fullName>
    </recommendedName>
</protein>
<keyword evidence="1" id="KW-0732">Signal</keyword>
<sequence length="186" mass="20348">MDRRRSGLSRALGGLILISAAPSVQGNLFEDLLFEGYFGAGPLGWEYQDYEIEEARATGGRLMAGVLFNEHVGVEAHYAEGGTDTVDYETVNVEFEGLDGVFLRLNAPLWFIHTYALAGFSVVDMAIVPEENISLADAPSASDLSYGLGVELRTPESYALAADYVRYIDNSGFLFQAGTVSLKWRF</sequence>
<comment type="caution">
    <text evidence="3">The sequence shown here is derived from an EMBL/GenBank/DDBJ whole genome shotgun (WGS) entry which is preliminary data.</text>
</comment>
<evidence type="ECO:0000256" key="1">
    <source>
        <dbReference type="ARBA" id="ARBA00022729"/>
    </source>
</evidence>
<dbReference type="RefSeq" id="WP_200256180.1">
    <property type="nucleotide sequence ID" value="NZ_NRSH01000008.1"/>
</dbReference>
<feature type="domain" description="Outer membrane protein beta-barrel" evidence="2">
    <location>
        <begin position="36"/>
        <end position="186"/>
    </location>
</feature>
<gene>
    <name evidence="3" type="ORF">CKO13_01595</name>
</gene>
<dbReference type="Pfam" id="PF13505">
    <property type="entry name" value="OMP_b-brl"/>
    <property type="match status" value="1"/>
</dbReference>
<accession>A0ABS1E3C7</accession>
<dbReference type="SUPFAM" id="SSF56925">
    <property type="entry name" value="OMPA-like"/>
    <property type="match status" value="1"/>
</dbReference>
<name>A0ABS1E3C7_9GAMM</name>
<evidence type="ECO:0000313" key="4">
    <source>
        <dbReference type="Proteomes" id="UP000738126"/>
    </source>
</evidence>
<dbReference type="EMBL" id="NRSH01000008">
    <property type="protein sequence ID" value="MBK1725734.1"/>
    <property type="molecule type" value="Genomic_DNA"/>
</dbReference>
<evidence type="ECO:0000259" key="2">
    <source>
        <dbReference type="Pfam" id="PF13505"/>
    </source>
</evidence>
<keyword evidence="4" id="KW-1185">Reference proteome</keyword>
<dbReference type="Gene3D" id="2.40.160.20">
    <property type="match status" value="1"/>
</dbReference>
<reference evidence="3 4" key="1">
    <citation type="journal article" date="2020" name="Microorganisms">
        <title>Osmotic Adaptation and Compatible Solute Biosynthesis of Phototrophic Bacteria as Revealed from Genome Analyses.</title>
        <authorList>
            <person name="Imhoff J.F."/>
            <person name="Rahn T."/>
            <person name="Kunzel S."/>
            <person name="Keller A."/>
            <person name="Neulinger S.C."/>
        </authorList>
    </citation>
    <scope>NUCLEOTIDE SEQUENCE [LARGE SCALE GENOMIC DNA]</scope>
    <source>
        <strain evidence="3 4">DSM 15116</strain>
    </source>
</reference>